<dbReference type="InterPro" id="IPR036282">
    <property type="entry name" value="Glutathione-S-Trfase_C_sf"/>
</dbReference>
<dbReference type="SUPFAM" id="SSF52833">
    <property type="entry name" value="Thioredoxin-like"/>
    <property type="match status" value="1"/>
</dbReference>
<dbReference type="PROSITE" id="PS50404">
    <property type="entry name" value="GST_NTER"/>
    <property type="match status" value="1"/>
</dbReference>
<dbReference type="Gene3D" id="3.40.30.10">
    <property type="entry name" value="Glutaredoxin"/>
    <property type="match status" value="1"/>
</dbReference>
<evidence type="ECO:0000313" key="7">
    <source>
        <dbReference type="Proteomes" id="UP001642483"/>
    </source>
</evidence>
<comment type="caution">
    <text evidence="6">The sequence shown here is derived from an EMBL/GenBank/DDBJ whole genome shotgun (WGS) entry which is preliminary data.</text>
</comment>
<dbReference type="Pfam" id="PF02798">
    <property type="entry name" value="GST_N"/>
    <property type="match status" value="1"/>
</dbReference>
<dbReference type="SFLD" id="SFLDG01205">
    <property type="entry name" value="AMPS.1"/>
    <property type="match status" value="1"/>
</dbReference>
<dbReference type="InterPro" id="IPR036249">
    <property type="entry name" value="Thioredoxin-like_sf"/>
</dbReference>
<dbReference type="InterPro" id="IPR050213">
    <property type="entry name" value="GST_superfamily"/>
</dbReference>
<dbReference type="SFLD" id="SFLDG00363">
    <property type="entry name" value="AMPS_(cytGST):_Alpha-__Mu-__Pi"/>
    <property type="match status" value="1"/>
</dbReference>
<dbReference type="SUPFAM" id="SSF47616">
    <property type="entry name" value="GST C-terminal domain-like"/>
    <property type="match status" value="1"/>
</dbReference>
<feature type="domain" description="GST N-terminal" evidence="4">
    <location>
        <begin position="2"/>
        <end position="79"/>
    </location>
</feature>
<name>A0ABP0GWJ9_CLALP</name>
<dbReference type="PANTHER" id="PTHR11571">
    <property type="entry name" value="GLUTATHIONE S-TRANSFERASE"/>
    <property type="match status" value="1"/>
</dbReference>
<dbReference type="EMBL" id="CAWYQH010000152">
    <property type="protein sequence ID" value="CAK8696110.1"/>
    <property type="molecule type" value="Genomic_DNA"/>
</dbReference>
<dbReference type="PROSITE" id="PS50405">
    <property type="entry name" value="GST_CTER"/>
    <property type="match status" value="1"/>
</dbReference>
<evidence type="ECO:0000256" key="1">
    <source>
        <dbReference type="ARBA" id="ARBA00012452"/>
    </source>
</evidence>
<evidence type="ECO:0000256" key="2">
    <source>
        <dbReference type="ARBA" id="ARBA00022679"/>
    </source>
</evidence>
<dbReference type="InterPro" id="IPR004045">
    <property type="entry name" value="Glutathione_S-Trfase_N"/>
</dbReference>
<dbReference type="SFLD" id="SFLDS00019">
    <property type="entry name" value="Glutathione_Transferase_(cytos"/>
    <property type="match status" value="1"/>
</dbReference>
<evidence type="ECO:0000259" key="4">
    <source>
        <dbReference type="PROSITE" id="PS50404"/>
    </source>
</evidence>
<organism evidence="6 7">
    <name type="scientific">Clavelina lepadiformis</name>
    <name type="common">Light-bulb sea squirt</name>
    <name type="synonym">Ascidia lepadiformis</name>
    <dbReference type="NCBI Taxonomy" id="159417"/>
    <lineage>
        <taxon>Eukaryota</taxon>
        <taxon>Metazoa</taxon>
        <taxon>Chordata</taxon>
        <taxon>Tunicata</taxon>
        <taxon>Ascidiacea</taxon>
        <taxon>Aplousobranchia</taxon>
        <taxon>Clavelinidae</taxon>
        <taxon>Clavelina</taxon>
    </lineage>
</organism>
<accession>A0ABP0GWJ9</accession>
<dbReference type="PANTHER" id="PTHR11571:SF224">
    <property type="entry name" value="HEMATOPOIETIC PROSTAGLANDIN D SYNTHASE"/>
    <property type="match status" value="1"/>
</dbReference>
<dbReference type="CDD" id="cd03039">
    <property type="entry name" value="GST_N_Sigma_like"/>
    <property type="match status" value="1"/>
</dbReference>
<evidence type="ECO:0000259" key="5">
    <source>
        <dbReference type="PROSITE" id="PS50405"/>
    </source>
</evidence>
<dbReference type="InterPro" id="IPR010987">
    <property type="entry name" value="Glutathione-S-Trfase_C-like"/>
</dbReference>
<dbReference type="Gene3D" id="1.20.1050.10">
    <property type="match status" value="1"/>
</dbReference>
<dbReference type="Pfam" id="PF14497">
    <property type="entry name" value="GST_C_3"/>
    <property type="match status" value="1"/>
</dbReference>
<dbReference type="InterPro" id="IPR004046">
    <property type="entry name" value="GST_C"/>
</dbReference>
<protein>
    <recommendedName>
        <fullName evidence="1">glutathione transferase</fullName>
        <ecNumber evidence="1">2.5.1.18</ecNumber>
    </recommendedName>
</protein>
<sequence length="205" mass="23363">MPNYKLYYFQARGLAEMSRLLFAQAEVDYEDVRFSGEEWPELKPKMLFGNVPVLFVDGEQIAHSRAIVRYLAREFKLDGGNSLNAAKFDMWIEAIMEAIYKLQTPLSDLSDTKKAELTAAAFNDHIHPKFTKFEEAVDTQGGTYLFGNAISAADIAAFALFEMLNSRYPDEKILDRHPTLAKVVAAVQDEPKIAKWLKERPKTEY</sequence>
<keyword evidence="2" id="KW-0808">Transferase</keyword>
<gene>
    <name evidence="6" type="ORF">CVLEPA_LOCUS29296</name>
</gene>
<evidence type="ECO:0000313" key="6">
    <source>
        <dbReference type="EMBL" id="CAK8696110.1"/>
    </source>
</evidence>
<dbReference type="InterPro" id="IPR040079">
    <property type="entry name" value="Glutathione_S-Trfase"/>
</dbReference>
<dbReference type="EC" id="2.5.1.18" evidence="1"/>
<comment type="catalytic activity">
    <reaction evidence="3">
        <text>RX + glutathione = an S-substituted glutathione + a halide anion + H(+)</text>
        <dbReference type="Rhea" id="RHEA:16437"/>
        <dbReference type="ChEBI" id="CHEBI:15378"/>
        <dbReference type="ChEBI" id="CHEBI:16042"/>
        <dbReference type="ChEBI" id="CHEBI:17792"/>
        <dbReference type="ChEBI" id="CHEBI:57925"/>
        <dbReference type="ChEBI" id="CHEBI:90779"/>
        <dbReference type="EC" id="2.5.1.18"/>
    </reaction>
</comment>
<reference evidence="6 7" key="1">
    <citation type="submission" date="2024-02" db="EMBL/GenBank/DDBJ databases">
        <authorList>
            <person name="Daric V."/>
            <person name="Darras S."/>
        </authorList>
    </citation>
    <scope>NUCLEOTIDE SEQUENCE [LARGE SCALE GENOMIC DNA]</scope>
</reference>
<feature type="domain" description="GST C-terminal" evidence="5">
    <location>
        <begin position="81"/>
        <end position="205"/>
    </location>
</feature>
<evidence type="ECO:0000256" key="3">
    <source>
        <dbReference type="ARBA" id="ARBA00047960"/>
    </source>
</evidence>
<proteinExistence type="predicted"/>
<dbReference type="Proteomes" id="UP001642483">
    <property type="component" value="Unassembled WGS sequence"/>
</dbReference>
<keyword evidence="7" id="KW-1185">Reference proteome</keyword>